<evidence type="ECO:0000256" key="1">
    <source>
        <dbReference type="ARBA" id="ARBA00023002"/>
    </source>
</evidence>
<dbReference type="InterPro" id="IPR050584">
    <property type="entry name" value="Cholesterol_7-desaturase"/>
</dbReference>
<keyword evidence="1" id="KW-0560">Oxidoreductase</keyword>
<dbReference type="OrthoDB" id="9769355at2"/>
<evidence type="ECO:0000313" key="4">
    <source>
        <dbReference type="Proteomes" id="UP000236959"/>
    </source>
</evidence>
<dbReference type="GO" id="GO:0016491">
    <property type="term" value="F:oxidoreductase activity"/>
    <property type="evidence" value="ECO:0007669"/>
    <property type="project" value="UniProtKB-KW"/>
</dbReference>
<evidence type="ECO:0000313" key="3">
    <source>
        <dbReference type="EMBL" id="POF30834.1"/>
    </source>
</evidence>
<dbReference type="PANTHER" id="PTHR21266:SF59">
    <property type="entry name" value="BLR4922 PROTEIN"/>
    <property type="match status" value="1"/>
</dbReference>
<comment type="caution">
    <text evidence="3">The sequence shown here is derived from an EMBL/GenBank/DDBJ whole genome shotgun (WGS) entry which is preliminary data.</text>
</comment>
<dbReference type="RefSeq" id="WP_103222807.1">
    <property type="nucleotide sequence ID" value="NZ_PPCN01000005.1"/>
</dbReference>
<dbReference type="Pfam" id="PF19112">
    <property type="entry name" value="VanA_C"/>
    <property type="match status" value="1"/>
</dbReference>
<accession>A0A2S3UT49</accession>
<sequence length="303" mass="34554">MTKTTDKVALDQWFAVETVADIADAPIVTRLLGQDIEITRNNNSGLRVHEILAGGARGPELPTREKYGCLWTTLGEPERDIVEIAEAYETGRRYVPCGWVKMRASGLRVVENFLDMAHFPFVHADILGSEPHTEVPQYKSEIRRDVDEVWATNCTFFQPQMTATRPGGEFTHLTYRVPSPFVVMLYRICPTQPDRLDAIALFIQPMEEDLCRATPVMYLLDDQASLTQLRRFEQVIFLQDRIIVENQRPLLMPLEPRAEIPTRADSSSVAYRRWLKEKGLRFGTTMAANEGKEGKDDAHTETR</sequence>
<name>A0A2S3UT49_9HYPH</name>
<gene>
    <name evidence="3" type="ORF">CLV41_10512</name>
</gene>
<protein>
    <recommendedName>
        <fullName evidence="2">Vanillate O-demethylase oxygenase-like C-terminal catalytic domain-containing protein</fullName>
    </recommendedName>
</protein>
<dbReference type="PANTHER" id="PTHR21266">
    <property type="entry name" value="IRON-SULFUR DOMAIN CONTAINING PROTEIN"/>
    <property type="match status" value="1"/>
</dbReference>
<reference evidence="3 4" key="1">
    <citation type="submission" date="2018-01" db="EMBL/GenBank/DDBJ databases">
        <title>Genomic Encyclopedia of Archaeal and Bacterial Type Strains, Phase II (KMG-II): from individual species to whole genera.</title>
        <authorList>
            <person name="Goeker M."/>
        </authorList>
    </citation>
    <scope>NUCLEOTIDE SEQUENCE [LARGE SCALE GENOMIC DNA]</scope>
    <source>
        <strain evidence="3 4">DSM 17023</strain>
    </source>
</reference>
<evidence type="ECO:0000259" key="2">
    <source>
        <dbReference type="Pfam" id="PF19112"/>
    </source>
</evidence>
<dbReference type="EMBL" id="PPCN01000005">
    <property type="protein sequence ID" value="POF30834.1"/>
    <property type="molecule type" value="Genomic_DNA"/>
</dbReference>
<dbReference type="Proteomes" id="UP000236959">
    <property type="component" value="Unassembled WGS sequence"/>
</dbReference>
<dbReference type="SUPFAM" id="SSF55961">
    <property type="entry name" value="Bet v1-like"/>
    <property type="match status" value="1"/>
</dbReference>
<dbReference type="Gene3D" id="3.90.380.10">
    <property type="entry name" value="Naphthalene 1,2-dioxygenase Alpha Subunit, Chain A, domain 1"/>
    <property type="match status" value="1"/>
</dbReference>
<keyword evidence="4" id="KW-1185">Reference proteome</keyword>
<feature type="domain" description="Vanillate O-demethylase oxygenase-like C-terminal catalytic" evidence="2">
    <location>
        <begin position="103"/>
        <end position="277"/>
    </location>
</feature>
<proteinExistence type="predicted"/>
<dbReference type="AlphaFoldDB" id="A0A2S3UT49"/>
<dbReference type="InterPro" id="IPR044043">
    <property type="entry name" value="VanA_C_cat"/>
</dbReference>
<organism evidence="3 4">
    <name type="scientific">Roseibium marinum</name>
    <dbReference type="NCBI Taxonomy" id="281252"/>
    <lineage>
        <taxon>Bacteria</taxon>
        <taxon>Pseudomonadati</taxon>
        <taxon>Pseudomonadota</taxon>
        <taxon>Alphaproteobacteria</taxon>
        <taxon>Hyphomicrobiales</taxon>
        <taxon>Stappiaceae</taxon>
        <taxon>Roseibium</taxon>
    </lineage>
</organism>